<evidence type="ECO:0000256" key="5">
    <source>
        <dbReference type="ARBA" id="ARBA00022963"/>
    </source>
</evidence>
<dbReference type="GO" id="GO:0016042">
    <property type="term" value="P:lipid catabolic process"/>
    <property type="evidence" value="ECO:0007669"/>
    <property type="project" value="UniProtKB-KW"/>
</dbReference>
<dbReference type="InterPro" id="IPR001736">
    <property type="entry name" value="PLipase_D/transphosphatidylase"/>
</dbReference>
<dbReference type="SMART" id="SM00155">
    <property type="entry name" value="PLDc"/>
    <property type="match status" value="2"/>
</dbReference>
<keyword evidence="4" id="KW-0378">Hydrolase</keyword>
<feature type="domain" description="PLD phosphodiesterase" evidence="7">
    <location>
        <begin position="129"/>
        <end position="156"/>
    </location>
</feature>
<sequence>MKRILSFRWIKRYGLCLLFCFNFCHPTRDKLDLSALLFSHPPISELYFSYPGRHVSFSKKQIVREVVLQEIRKAKDSIRLYVYSIDDWDIIGELYLQKRKGVKVTIFGDKEEDYKELESFGFNAKRWQSSGIHHTKVMLFDNKRMFLGTGNFTSHGLETDHNVYWIQNITPEESTSLIHTLEGNSRLGRVRIGALEYLVSPEAGKEIQTQILDAIDSANHSIRYLIFSHYDPVLSFKLEQASERGVRVEGIYNAPMSTNPEGKYLSSSLSSPSQIWEDGNVDFVYKNDSYLGGLLHHKTMLVDGKDVYVGSYNYSVSARDQNKEIFVKMSHPKIAEEFLEEWNRIVAEAQPLVATTTNDLNHEEAVWKQFFIKSYRNTFFETNLFFNQNGGLDQNSSGLAGQYRESLDLKDSTLPLQTFFENTRFVSSGVEPDSIWVDSEVSSLTLHLQNLFYGTKVSISSGEVIHSVIIWDGKSPIKTIRLDSMSVAIGVGDFRLGKDIWIWVELSNRRLSFCHTKQKDKMPGWMVFLINRLVTKQNKELLCSFD</sequence>
<dbReference type="PANTHER" id="PTHR43856:SF1">
    <property type="entry name" value="MITOCHONDRIAL CARDIOLIPIN HYDROLASE"/>
    <property type="match status" value="1"/>
</dbReference>
<proteinExistence type="inferred from homology"/>
<dbReference type="GO" id="GO:0004630">
    <property type="term" value="F:phospholipase D activity"/>
    <property type="evidence" value="ECO:0007669"/>
    <property type="project" value="UniProtKB-EC"/>
</dbReference>
<dbReference type="GO" id="GO:0016891">
    <property type="term" value="F:RNA endonuclease activity producing 5'-phosphomonoesters, hydrolytic mechanism"/>
    <property type="evidence" value="ECO:0007669"/>
    <property type="project" value="TreeGrafter"/>
</dbReference>
<evidence type="ECO:0000256" key="4">
    <source>
        <dbReference type="ARBA" id="ARBA00022801"/>
    </source>
</evidence>
<accession>A0A4Z0ZSQ6</accession>
<dbReference type="InterPro" id="IPR051406">
    <property type="entry name" value="PLD_domain"/>
</dbReference>
<evidence type="ECO:0000256" key="6">
    <source>
        <dbReference type="ARBA" id="ARBA00023098"/>
    </source>
</evidence>
<evidence type="ECO:0000313" key="8">
    <source>
        <dbReference type="EMBL" id="TGL66404.1"/>
    </source>
</evidence>
<comment type="similarity">
    <text evidence="2">Belongs to the phospholipase D family.</text>
</comment>
<dbReference type="Pfam" id="PF13091">
    <property type="entry name" value="PLDc_2"/>
    <property type="match status" value="2"/>
</dbReference>
<evidence type="ECO:0000259" key="7">
    <source>
        <dbReference type="PROSITE" id="PS50035"/>
    </source>
</evidence>
<dbReference type="InterPro" id="IPR025202">
    <property type="entry name" value="PLD-like_dom"/>
</dbReference>
<keyword evidence="6" id="KW-0443">Lipid metabolism</keyword>
<evidence type="ECO:0000256" key="2">
    <source>
        <dbReference type="ARBA" id="ARBA00008664"/>
    </source>
</evidence>
<comment type="catalytic activity">
    <reaction evidence="1">
        <text>a 1,2-diacyl-sn-glycero-3-phosphocholine + H2O = a 1,2-diacyl-sn-glycero-3-phosphate + choline + H(+)</text>
        <dbReference type="Rhea" id="RHEA:14445"/>
        <dbReference type="ChEBI" id="CHEBI:15354"/>
        <dbReference type="ChEBI" id="CHEBI:15377"/>
        <dbReference type="ChEBI" id="CHEBI:15378"/>
        <dbReference type="ChEBI" id="CHEBI:57643"/>
        <dbReference type="ChEBI" id="CHEBI:58608"/>
        <dbReference type="EC" id="3.1.4.4"/>
    </reaction>
</comment>
<comment type="caution">
    <text evidence="8">The sequence shown here is derived from an EMBL/GenBank/DDBJ whole genome shotgun (WGS) entry which is preliminary data.</text>
</comment>
<keyword evidence="5" id="KW-0442">Lipid degradation</keyword>
<dbReference type="SUPFAM" id="SSF56024">
    <property type="entry name" value="Phospholipase D/nuclease"/>
    <property type="match status" value="2"/>
</dbReference>
<dbReference type="EC" id="3.1.4.4" evidence="3"/>
<dbReference type="Proteomes" id="UP000297567">
    <property type="component" value="Unassembled WGS sequence"/>
</dbReference>
<reference evidence="8" key="1">
    <citation type="journal article" date="2019" name="PLoS Negl. Trop. Dis.">
        <title>Revisiting the worldwide diversity of Leptospira species in the environment.</title>
        <authorList>
            <person name="Vincent A.T."/>
            <person name="Schiettekatte O."/>
            <person name="Bourhy P."/>
            <person name="Veyrier F.J."/>
            <person name="Picardeau M."/>
        </authorList>
    </citation>
    <scope>NUCLEOTIDE SEQUENCE [LARGE SCALE GENOMIC DNA]</scope>
    <source>
        <strain evidence="8">201702451</strain>
    </source>
</reference>
<dbReference type="PANTHER" id="PTHR43856">
    <property type="entry name" value="CARDIOLIPIN HYDROLASE"/>
    <property type="match status" value="1"/>
</dbReference>
<dbReference type="EMBL" id="RQGH01000024">
    <property type="protein sequence ID" value="TGL66404.1"/>
    <property type="molecule type" value="Genomic_DNA"/>
</dbReference>
<dbReference type="PROSITE" id="PS50035">
    <property type="entry name" value="PLD"/>
    <property type="match status" value="2"/>
</dbReference>
<protein>
    <recommendedName>
        <fullName evidence="3">phospholipase D</fullName>
        <ecNumber evidence="3">3.1.4.4</ecNumber>
    </recommendedName>
</protein>
<gene>
    <name evidence="8" type="ORF">EHQ62_09480</name>
</gene>
<evidence type="ECO:0000256" key="1">
    <source>
        <dbReference type="ARBA" id="ARBA00000798"/>
    </source>
</evidence>
<dbReference type="RefSeq" id="WP_135642233.1">
    <property type="nucleotide sequence ID" value="NZ_RQGH01000024.1"/>
</dbReference>
<keyword evidence="9" id="KW-1185">Reference proteome</keyword>
<dbReference type="Gene3D" id="3.30.870.10">
    <property type="entry name" value="Endonuclease Chain A"/>
    <property type="match status" value="2"/>
</dbReference>
<dbReference type="AlphaFoldDB" id="A0A4Z0ZSQ6"/>
<dbReference type="GO" id="GO:0006793">
    <property type="term" value="P:phosphorus metabolic process"/>
    <property type="evidence" value="ECO:0007669"/>
    <property type="project" value="UniProtKB-ARBA"/>
</dbReference>
<name>A0A4Z0ZSQ6_9LEPT</name>
<organism evidence="8 9">
    <name type="scientific">Leptospira jelokensis</name>
    <dbReference type="NCBI Taxonomy" id="2484931"/>
    <lineage>
        <taxon>Bacteria</taxon>
        <taxon>Pseudomonadati</taxon>
        <taxon>Spirochaetota</taxon>
        <taxon>Spirochaetia</taxon>
        <taxon>Leptospirales</taxon>
        <taxon>Leptospiraceae</taxon>
        <taxon>Leptospira</taxon>
    </lineage>
</organism>
<feature type="domain" description="PLD phosphodiesterase" evidence="7">
    <location>
        <begin position="291"/>
        <end position="318"/>
    </location>
</feature>
<evidence type="ECO:0000313" key="9">
    <source>
        <dbReference type="Proteomes" id="UP000297567"/>
    </source>
</evidence>
<evidence type="ECO:0000256" key="3">
    <source>
        <dbReference type="ARBA" id="ARBA00012027"/>
    </source>
</evidence>